<dbReference type="SUPFAM" id="SSF48208">
    <property type="entry name" value="Six-hairpin glycosidases"/>
    <property type="match status" value="1"/>
</dbReference>
<protein>
    <submittedName>
        <fullName evidence="3">Amylo-alpha-1,6-glucosidase</fullName>
    </submittedName>
</protein>
<gene>
    <name evidence="3" type="ORF">ENX03_00660</name>
</gene>
<dbReference type="InterPro" id="IPR054491">
    <property type="entry name" value="MGH1-like_GH"/>
</dbReference>
<evidence type="ECO:0000313" key="3">
    <source>
        <dbReference type="EMBL" id="HFT92454.1"/>
    </source>
</evidence>
<feature type="domain" description="Putative glycogen debranching enzyme N-terminal" evidence="1">
    <location>
        <begin position="24"/>
        <end position="221"/>
    </location>
</feature>
<dbReference type="EMBL" id="DTMM01000010">
    <property type="protein sequence ID" value="HFT92454.1"/>
    <property type="molecule type" value="Genomic_DNA"/>
</dbReference>
<dbReference type="InterPro" id="IPR008928">
    <property type="entry name" value="6-hairpin_glycosidase_sf"/>
</dbReference>
<dbReference type="Pfam" id="PF22422">
    <property type="entry name" value="MGH1-like_GH"/>
    <property type="match status" value="1"/>
</dbReference>
<accession>A0A7C3QY12</accession>
<evidence type="ECO:0000259" key="2">
    <source>
        <dbReference type="Pfam" id="PF22422"/>
    </source>
</evidence>
<dbReference type="InterPro" id="IPR032856">
    <property type="entry name" value="GDE_N_bis"/>
</dbReference>
<organism evidence="3">
    <name type="scientific">Leptospirillum ferriphilum</name>
    <dbReference type="NCBI Taxonomy" id="178606"/>
    <lineage>
        <taxon>Bacteria</taxon>
        <taxon>Pseudomonadati</taxon>
        <taxon>Nitrospirota</taxon>
        <taxon>Nitrospiria</taxon>
        <taxon>Nitrospirales</taxon>
        <taxon>Nitrospiraceae</taxon>
        <taxon>Leptospirillum</taxon>
    </lineage>
</organism>
<dbReference type="GO" id="GO:0005975">
    <property type="term" value="P:carbohydrate metabolic process"/>
    <property type="evidence" value="ECO:0007669"/>
    <property type="project" value="InterPro"/>
</dbReference>
<dbReference type="AlphaFoldDB" id="A0A7C3QY12"/>
<name>A0A7C3QY12_9BACT</name>
<feature type="domain" description="Mannosylglycerate hydrolase MGH1-like glycoside hydrolase" evidence="2">
    <location>
        <begin position="380"/>
        <end position="603"/>
    </location>
</feature>
<dbReference type="InterPro" id="IPR012341">
    <property type="entry name" value="6hp_glycosidase-like_sf"/>
</dbReference>
<sequence length="725" mass="82405">MEHRRYPYEVHPLLVLDASDAIFKAGDHFAVWPPSGDIESDRVPYHGFFWHGMRYLSRWSVRLLDIKPVPLWAQGRKDSCFEKIHRIMPILTFRTPDNPHSLVLRLSLSQTRVLEEDGFSERCIVENRSPHKLTVPFEWQIAADFQDLFEVRGMQRADPSPRKVEWSSPSPSLSVFRYHGKDNLLRETSVRISSPCSGKMDQDGWKWVLELKPEESMTFYFRVRYREWQNLASPVISETSKRPPDMEGIIARRQHELEVFGKEWPEIRSSDPFLDRCFRQAIEDLRVLCTPVREGLIPYAGLPWFSTVFGRDALITGLSTLWAAPALSKTILLFLGRLQSRVLDPKRAAEPGKILHEMRTGEMAGTGEVPFGRYYGSVDSTPLYLMLAARYIERTGDYPFLEKIWPVIERAFSWIERYGTDDRTGFLVYRGDTNGGLVQQGWKDSGDSVFHADGRLAVHPIALCEVQAYLHFACSAFSVLAERMGHARFSEKTRQMASRLKQAFLSAFWLPDMKTFALALDGNLAPCKVQSSNAGHVLLSDMPSEAMVRGVAKNLLSDNLFSGWGVRTIGKSELRYDPVSYHNGSVWPHDNALILAGLSRYRIFSEMENLCEGFLDGLRFFRDQRPPELYCGFDRKNGEGPFSYPTSCSPQAWSVTSLMMVLQTMGGITFQSGHPRMGRAILGPSLSSLHIHGIRLTGPTGGRANVYIDRGEDGIVRPVMEIHKV</sequence>
<reference evidence="3" key="1">
    <citation type="journal article" date="2020" name="mSystems">
        <title>Genome- and Community-Level Interaction Insights into Carbon Utilization and Element Cycling Functions of Hydrothermarchaeota in Hydrothermal Sediment.</title>
        <authorList>
            <person name="Zhou Z."/>
            <person name="Liu Y."/>
            <person name="Xu W."/>
            <person name="Pan J."/>
            <person name="Luo Z.H."/>
            <person name="Li M."/>
        </authorList>
    </citation>
    <scope>NUCLEOTIDE SEQUENCE [LARGE SCALE GENOMIC DNA]</scope>
    <source>
        <strain evidence="3">SpSt-902</strain>
    </source>
</reference>
<proteinExistence type="predicted"/>
<evidence type="ECO:0000259" key="1">
    <source>
        <dbReference type="Pfam" id="PF14742"/>
    </source>
</evidence>
<comment type="caution">
    <text evidence="3">The sequence shown here is derived from an EMBL/GenBank/DDBJ whole genome shotgun (WGS) entry which is preliminary data.</text>
</comment>
<dbReference type="Gene3D" id="1.50.10.10">
    <property type="match status" value="1"/>
</dbReference>
<dbReference type="Pfam" id="PF14742">
    <property type="entry name" value="GDE_N_bis"/>
    <property type="match status" value="1"/>
</dbReference>